<dbReference type="Proteomes" id="UP000013961">
    <property type="component" value="Chromosome"/>
</dbReference>
<name>A0AB33A762_9MYCO</name>
<dbReference type="KEGG" id="mabb:MASS_1083"/>
<gene>
    <name evidence="1" type="ORF">MASS_1083</name>
</gene>
<dbReference type="RefSeq" id="WP_016342012.1">
    <property type="nucleotide sequence ID" value="NC_021282.1"/>
</dbReference>
<reference evidence="1 2" key="1">
    <citation type="journal article" date="2013" name="Genome Announc.">
        <title>Complete Genome Sequence of Mycobacterium massiliense Clinical Strain Asan 50594, Belonging to the Type II Genotype.</title>
        <authorList>
            <person name="Kim B.J."/>
            <person name="Kim B.R."/>
            <person name="Hong S.H."/>
            <person name="Seok S.H."/>
            <person name="Kook Y.H."/>
            <person name="Kim B.J."/>
        </authorList>
    </citation>
    <scope>NUCLEOTIDE SEQUENCE [LARGE SCALE GENOMIC DNA]</scope>
    <source>
        <strain evidence="1 2">50594</strain>
    </source>
</reference>
<dbReference type="EMBL" id="CP004374">
    <property type="protein sequence ID" value="AGM27685.1"/>
    <property type="molecule type" value="Genomic_DNA"/>
</dbReference>
<proteinExistence type="predicted"/>
<protein>
    <submittedName>
        <fullName evidence="1">Uncharacterized protein</fullName>
    </submittedName>
</protein>
<evidence type="ECO:0000313" key="2">
    <source>
        <dbReference type="Proteomes" id="UP000013961"/>
    </source>
</evidence>
<evidence type="ECO:0000313" key="1">
    <source>
        <dbReference type="EMBL" id="AGM27685.1"/>
    </source>
</evidence>
<accession>A0AB33A762</accession>
<sequence length="141" mass="15068">MDSTWDSRDFRVLEAIVQIVEETGSSSVRASDIAARTEFDAETVQTALRALSSEDPPYFTAQGAFSGQILRASNPTGHARRAVGAWPTAQGLSERLIAQLEIAANDEPDDGKKSKLKQLAEFFASGGRDLLVAVATQAITG</sequence>
<dbReference type="AlphaFoldDB" id="A0AB33A762"/>
<organism evidence="1 2">
    <name type="scientific">Mycobacteroides abscessus subsp. bolletii 50594</name>
    <dbReference type="NCBI Taxonomy" id="1303024"/>
    <lineage>
        <taxon>Bacteria</taxon>
        <taxon>Bacillati</taxon>
        <taxon>Actinomycetota</taxon>
        <taxon>Actinomycetes</taxon>
        <taxon>Mycobacteriales</taxon>
        <taxon>Mycobacteriaceae</taxon>
        <taxon>Mycobacteroides</taxon>
        <taxon>Mycobacteroides abscessus</taxon>
    </lineage>
</organism>